<evidence type="ECO:0000256" key="8">
    <source>
        <dbReference type="ARBA" id="ARBA00022840"/>
    </source>
</evidence>
<dbReference type="GO" id="GO:0016301">
    <property type="term" value="F:kinase activity"/>
    <property type="evidence" value="ECO:0007669"/>
    <property type="project" value="UniProtKB-KW"/>
</dbReference>
<dbReference type="InterPro" id="IPR043519">
    <property type="entry name" value="NT_sf"/>
</dbReference>
<dbReference type="GO" id="GO:0015970">
    <property type="term" value="P:guanosine tetraphosphate biosynthetic process"/>
    <property type="evidence" value="ECO:0007669"/>
    <property type="project" value="UniProtKB-UniPathway"/>
</dbReference>
<keyword evidence="6" id="KW-0547">Nucleotide-binding</keyword>
<dbReference type="CDD" id="cd05399">
    <property type="entry name" value="NT_Rel-Spo_like"/>
    <property type="match status" value="1"/>
</dbReference>
<sequence length="216" mass="25550">MEYNQSTVNYWKAFVLPYTFALEELKTKFEIMNREAQFLEDYNPFEHIKTRLKQPESIIKKLERKNLSPTIENAQTQLQDIIGIRITCCFVEDIYHLKQVIEKREDMQIVEIKDYIANPKQNGYKSLHMIIKYPLSLNSGTKDVFAEIQLRTLAMDFWASLEHKLYYKYEGNIPDYLKDELHDAAMKAEELDNKMATIRQDIDEIEACSNQILLPL</sequence>
<dbReference type="FunFam" id="3.30.460.10:FF:000012">
    <property type="entry name" value="GTP pyrophosphokinase YjbM"/>
    <property type="match status" value="1"/>
</dbReference>
<accession>A0A073KG63</accession>
<dbReference type="InterPro" id="IPR052366">
    <property type="entry name" value="GTP_Pyrophosphokinase"/>
</dbReference>
<dbReference type="Gene3D" id="3.30.460.10">
    <property type="entry name" value="Beta Polymerase, domain 2"/>
    <property type="match status" value="1"/>
</dbReference>
<dbReference type="GO" id="GO:0008728">
    <property type="term" value="F:GTP diphosphokinase activity"/>
    <property type="evidence" value="ECO:0007669"/>
    <property type="project" value="UniProtKB-EC"/>
</dbReference>
<comment type="caution">
    <text evidence="12">The sequence shown here is derived from an EMBL/GenBank/DDBJ whole genome shotgun (WGS) entry which is preliminary data.</text>
</comment>
<dbReference type="SUPFAM" id="SSF81301">
    <property type="entry name" value="Nucleotidyltransferase"/>
    <property type="match status" value="1"/>
</dbReference>
<keyword evidence="10" id="KW-0175">Coiled coil</keyword>
<keyword evidence="8" id="KW-0067">ATP-binding</keyword>
<dbReference type="Proteomes" id="UP000027778">
    <property type="component" value="Unassembled WGS sequence"/>
</dbReference>
<dbReference type="InterPro" id="IPR007685">
    <property type="entry name" value="RelA_SpoT"/>
</dbReference>
<proteinExistence type="inferred from homology"/>
<comment type="similarity">
    <text evidence="2">Belongs to the RelA/SpoT family.</text>
</comment>
<evidence type="ECO:0000256" key="2">
    <source>
        <dbReference type="ARBA" id="ARBA00007476"/>
    </source>
</evidence>
<feature type="domain" description="RelA/SpoT" evidence="11">
    <location>
        <begin position="50"/>
        <end position="173"/>
    </location>
</feature>
<dbReference type="Pfam" id="PF04607">
    <property type="entry name" value="RelA_SpoT"/>
    <property type="match status" value="1"/>
</dbReference>
<keyword evidence="9" id="KW-0342">GTP-binding</keyword>
<evidence type="ECO:0000256" key="3">
    <source>
        <dbReference type="ARBA" id="ARBA00011881"/>
    </source>
</evidence>
<protein>
    <recommendedName>
        <fullName evidence="4">GTP diphosphokinase</fullName>
        <ecNumber evidence="4">2.7.6.5</ecNumber>
    </recommendedName>
</protein>
<evidence type="ECO:0000313" key="12">
    <source>
        <dbReference type="EMBL" id="KEK26274.1"/>
    </source>
</evidence>
<evidence type="ECO:0000256" key="1">
    <source>
        <dbReference type="ARBA" id="ARBA00004976"/>
    </source>
</evidence>
<evidence type="ECO:0000256" key="10">
    <source>
        <dbReference type="SAM" id="Coils"/>
    </source>
</evidence>
<evidence type="ECO:0000256" key="9">
    <source>
        <dbReference type="ARBA" id="ARBA00023134"/>
    </source>
</evidence>
<dbReference type="EC" id="2.7.6.5" evidence="4"/>
<organism evidence="12 13">
    <name type="scientific">Bacillus gaemokensis</name>
    <dbReference type="NCBI Taxonomy" id="574375"/>
    <lineage>
        <taxon>Bacteria</taxon>
        <taxon>Bacillati</taxon>
        <taxon>Bacillota</taxon>
        <taxon>Bacilli</taxon>
        <taxon>Bacillales</taxon>
        <taxon>Bacillaceae</taxon>
        <taxon>Bacillus</taxon>
        <taxon>Bacillus cereus group</taxon>
    </lineage>
</organism>
<keyword evidence="13" id="KW-1185">Reference proteome</keyword>
<evidence type="ECO:0000313" key="13">
    <source>
        <dbReference type="Proteomes" id="UP000027778"/>
    </source>
</evidence>
<evidence type="ECO:0000256" key="4">
    <source>
        <dbReference type="ARBA" id="ARBA00013251"/>
    </source>
</evidence>
<comment type="pathway">
    <text evidence="1">Purine metabolism; ppGpp biosynthesis; ppGpp from GTP: step 1/2.</text>
</comment>
<evidence type="ECO:0000256" key="5">
    <source>
        <dbReference type="ARBA" id="ARBA00022679"/>
    </source>
</evidence>
<dbReference type="STRING" id="574375.AZF08_03325"/>
<dbReference type="SMART" id="SM00954">
    <property type="entry name" value="RelA_SpoT"/>
    <property type="match status" value="1"/>
</dbReference>
<dbReference type="UniPathway" id="UPA00908">
    <property type="reaction ID" value="UER00884"/>
</dbReference>
<dbReference type="OrthoDB" id="9789634at2"/>
<dbReference type="GO" id="GO:0005525">
    <property type="term" value="F:GTP binding"/>
    <property type="evidence" value="ECO:0007669"/>
    <property type="project" value="UniProtKB-KW"/>
</dbReference>
<feature type="coiled-coil region" evidence="10">
    <location>
        <begin position="181"/>
        <end position="208"/>
    </location>
</feature>
<reference evidence="12 13" key="1">
    <citation type="submission" date="2014-06" db="EMBL/GenBank/DDBJ databases">
        <title>Draft genome sequence of Bacillus gaemokensis JCM 15801 (MCCC 1A00707).</title>
        <authorList>
            <person name="Lai Q."/>
            <person name="Liu Y."/>
            <person name="Shao Z."/>
        </authorList>
    </citation>
    <scope>NUCLEOTIDE SEQUENCE [LARGE SCALE GENOMIC DNA]</scope>
    <source>
        <strain evidence="12 13">JCM 15801</strain>
    </source>
</reference>
<dbReference type="AlphaFoldDB" id="A0A073KG63"/>
<keyword evidence="5" id="KW-0808">Transferase</keyword>
<evidence type="ECO:0000259" key="11">
    <source>
        <dbReference type="SMART" id="SM00954"/>
    </source>
</evidence>
<keyword evidence="7 12" id="KW-0418">Kinase</keyword>
<evidence type="ECO:0000256" key="7">
    <source>
        <dbReference type="ARBA" id="ARBA00022777"/>
    </source>
</evidence>
<dbReference type="eggNOG" id="COG2357">
    <property type="taxonomic scope" value="Bacteria"/>
</dbReference>
<dbReference type="PANTHER" id="PTHR47837:SF2">
    <property type="entry name" value="GTP PYROPHOSPHOKINASE YWAC"/>
    <property type="match status" value="1"/>
</dbReference>
<dbReference type="RefSeq" id="WP_033672637.1">
    <property type="nucleotide sequence ID" value="NZ_JOTM01000001.1"/>
</dbReference>
<name>A0A073KG63_9BACI</name>
<dbReference type="GO" id="GO:0005524">
    <property type="term" value="F:ATP binding"/>
    <property type="evidence" value="ECO:0007669"/>
    <property type="project" value="UniProtKB-KW"/>
</dbReference>
<dbReference type="PANTHER" id="PTHR47837">
    <property type="entry name" value="GTP PYROPHOSPHOKINASE YJBM"/>
    <property type="match status" value="1"/>
</dbReference>
<comment type="subunit">
    <text evidence="3">Homotetramer.</text>
</comment>
<dbReference type="FunFam" id="1.10.287.860:FF:000002">
    <property type="entry name" value="GTP pyrophosphokinase YwaC"/>
    <property type="match status" value="1"/>
</dbReference>
<evidence type="ECO:0000256" key="6">
    <source>
        <dbReference type="ARBA" id="ARBA00022741"/>
    </source>
</evidence>
<dbReference type="EMBL" id="JOTM01000001">
    <property type="protein sequence ID" value="KEK26274.1"/>
    <property type="molecule type" value="Genomic_DNA"/>
</dbReference>
<gene>
    <name evidence="12" type="ORF">BAGA_03270</name>
</gene>
<dbReference type="Gene3D" id="1.10.287.860">
    <property type="entry name" value="Nucleotidyltransferase"/>
    <property type="match status" value="1"/>
</dbReference>